<gene>
    <name evidence="4" type="primary">ycgR</name>
    <name evidence="7" type="ORF">N8I74_07125</name>
</gene>
<dbReference type="Gene3D" id="2.30.110.10">
    <property type="entry name" value="Electron Transport, Fmn-binding Protein, Chain A"/>
    <property type="match status" value="1"/>
</dbReference>
<comment type="subunit">
    <text evidence="4">Monomer. Interacts with the flagellar basal bodies.</text>
</comment>
<dbReference type="InterPro" id="IPR012349">
    <property type="entry name" value="Split_barrel_FMN-bd"/>
</dbReference>
<dbReference type="InterPro" id="IPR009926">
    <property type="entry name" value="T3SS_YcgR_PilZN"/>
</dbReference>
<keyword evidence="8" id="KW-1185">Reference proteome</keyword>
<dbReference type="Pfam" id="PF07317">
    <property type="entry name" value="PilZN"/>
    <property type="match status" value="1"/>
</dbReference>
<dbReference type="SUPFAM" id="SSF141371">
    <property type="entry name" value="PilZ domain-like"/>
    <property type="match status" value="1"/>
</dbReference>
<evidence type="ECO:0000256" key="2">
    <source>
        <dbReference type="ARBA" id="ARBA00022741"/>
    </source>
</evidence>
<accession>A0ABY6DRY4</accession>
<comment type="function">
    <text evidence="4">Acts as a flagellar brake, regulating swimming and swarming in a bis-(3'-5') cyclic diguanylic acid (c-di-GMP)-dependent manner. Binds 1 c-di-GMP dimer per subunit. Increasing levels of c-di-GMP lead to decreased motility.</text>
</comment>
<evidence type="ECO:0000313" key="7">
    <source>
        <dbReference type="EMBL" id="UXY16787.1"/>
    </source>
</evidence>
<dbReference type="Gene3D" id="2.40.10.220">
    <property type="entry name" value="predicted glycosyltransferase like domains"/>
    <property type="match status" value="1"/>
</dbReference>
<evidence type="ECO:0000259" key="6">
    <source>
        <dbReference type="Pfam" id="PF07317"/>
    </source>
</evidence>
<feature type="domain" description="Type III secretion system flagellar brake protein YcgR PilZN" evidence="6">
    <location>
        <begin position="21"/>
        <end position="126"/>
    </location>
</feature>
<name>A0ABY6DRY4_9NEIS</name>
<dbReference type="InterPro" id="IPR009875">
    <property type="entry name" value="PilZ_domain"/>
</dbReference>
<evidence type="ECO:0000256" key="1">
    <source>
        <dbReference type="ARBA" id="ARBA00022636"/>
    </source>
</evidence>
<proteinExistence type="inferred from homology"/>
<dbReference type="RefSeq" id="WP_263126187.1">
    <property type="nucleotide sequence ID" value="NZ_CP106753.1"/>
</dbReference>
<keyword evidence="3 4" id="KW-0975">Bacterial flagellum</keyword>
<evidence type="ECO:0000259" key="5">
    <source>
        <dbReference type="Pfam" id="PF07238"/>
    </source>
</evidence>
<evidence type="ECO:0000256" key="3">
    <source>
        <dbReference type="ARBA" id="ARBA00023143"/>
    </source>
</evidence>
<protein>
    <recommendedName>
        <fullName evidence="4">Flagellar brake protein YcgR</fullName>
    </recommendedName>
    <alternativeName>
        <fullName evidence="4">Cyclic di-GMP binding protein YcgR</fullName>
    </alternativeName>
</protein>
<feature type="domain" description="PilZ" evidence="5">
    <location>
        <begin position="129"/>
        <end position="243"/>
    </location>
</feature>
<dbReference type="HAMAP" id="MF_01457">
    <property type="entry name" value="YcgR"/>
    <property type="match status" value="1"/>
</dbReference>
<comment type="similarity">
    <text evidence="4">Belongs to the YcgR family.</text>
</comment>
<organism evidence="7 8">
    <name type="scientific">Chitiniphilus purpureus</name>
    <dbReference type="NCBI Taxonomy" id="2981137"/>
    <lineage>
        <taxon>Bacteria</taxon>
        <taxon>Pseudomonadati</taxon>
        <taxon>Pseudomonadota</taxon>
        <taxon>Betaproteobacteria</taxon>
        <taxon>Neisseriales</taxon>
        <taxon>Chitinibacteraceae</taxon>
        <taxon>Chitiniphilus</taxon>
    </lineage>
</organism>
<dbReference type="Proteomes" id="UP001061302">
    <property type="component" value="Chromosome"/>
</dbReference>
<keyword evidence="2 4" id="KW-0547">Nucleotide-binding</keyword>
<keyword evidence="7" id="KW-0969">Cilium</keyword>
<dbReference type="InterPro" id="IPR023787">
    <property type="entry name" value="T3SS_YcgR"/>
</dbReference>
<sequence>MSEPEFSPLHQISEAEDIGRFQLSNPLEIGAVLRQLQSRGDFLTVHFARGQQLLLTRLLQVDVPSRTFCFDWAGQEGLNRALLGSDRNVCVAAPDGVKVQFVIGRPREARVDGKPAFISGFPQDLVKLQRREFFRIETPMASPFLGRLMLAGGQRLQLQLHDLSLGGIGLWASAAEAQLLPRGLHLQEAVIELGSTGSIEVDLEVRSHRVMTTRSGEERFHIGCCFINLTRIGEATVQRLMAQLERERKALTG</sequence>
<dbReference type="EMBL" id="CP106753">
    <property type="protein sequence ID" value="UXY16787.1"/>
    <property type="molecule type" value="Genomic_DNA"/>
</dbReference>
<comment type="subcellular location">
    <subcellularLocation>
        <location evidence="4">Bacterial flagellum basal body</location>
    </subcellularLocation>
</comment>
<reference evidence="7" key="1">
    <citation type="submission" date="2022-10" db="EMBL/GenBank/DDBJ databases">
        <title>Chitiniphilus purpureus sp. nov., a novel chitin-degrading bacterium isolated from crawfish pond sediment.</title>
        <authorList>
            <person name="Li K."/>
        </authorList>
    </citation>
    <scope>NUCLEOTIDE SEQUENCE</scope>
    <source>
        <strain evidence="7">CD1</strain>
    </source>
</reference>
<keyword evidence="7" id="KW-0966">Cell projection</keyword>
<keyword evidence="7" id="KW-0282">Flagellum</keyword>
<dbReference type="Pfam" id="PF07238">
    <property type="entry name" value="PilZ"/>
    <property type="match status" value="1"/>
</dbReference>
<evidence type="ECO:0000313" key="8">
    <source>
        <dbReference type="Proteomes" id="UP001061302"/>
    </source>
</evidence>
<evidence type="ECO:0000256" key="4">
    <source>
        <dbReference type="HAMAP-Rule" id="MF_01457"/>
    </source>
</evidence>
<keyword evidence="1 4" id="KW-0973">c-di-GMP</keyword>